<reference evidence="2 3" key="1">
    <citation type="submission" date="2014-04" db="EMBL/GenBank/DDBJ databases">
        <title>Aquimarina sp. 22II-S11-z7 Genome Sequencing.</title>
        <authorList>
            <person name="Lai Q."/>
        </authorList>
    </citation>
    <scope>NUCLEOTIDE SEQUENCE [LARGE SCALE GENOMIC DNA]</scope>
    <source>
        <strain evidence="2 3">22II-S11-z7</strain>
    </source>
</reference>
<dbReference type="eggNOG" id="ENOG5032SW9">
    <property type="taxonomic scope" value="Bacteria"/>
</dbReference>
<dbReference type="STRING" id="1317122.ATO12_24270"/>
<dbReference type="EMBL" id="AQRA01000009">
    <property type="protein sequence ID" value="EZH72057.1"/>
    <property type="molecule type" value="Genomic_DNA"/>
</dbReference>
<evidence type="ECO:0000313" key="2">
    <source>
        <dbReference type="EMBL" id="EZH72057.1"/>
    </source>
</evidence>
<evidence type="ECO:0000313" key="3">
    <source>
        <dbReference type="Proteomes" id="UP000023541"/>
    </source>
</evidence>
<keyword evidence="1" id="KW-0472">Membrane</keyword>
<organism evidence="2 3">
    <name type="scientific">Aquimarina atlantica</name>
    <dbReference type="NCBI Taxonomy" id="1317122"/>
    <lineage>
        <taxon>Bacteria</taxon>
        <taxon>Pseudomonadati</taxon>
        <taxon>Bacteroidota</taxon>
        <taxon>Flavobacteriia</taxon>
        <taxon>Flavobacteriales</taxon>
        <taxon>Flavobacteriaceae</taxon>
        <taxon>Aquimarina</taxon>
    </lineage>
</organism>
<feature type="transmembrane region" description="Helical" evidence="1">
    <location>
        <begin position="228"/>
        <end position="252"/>
    </location>
</feature>
<feature type="transmembrane region" description="Helical" evidence="1">
    <location>
        <begin position="39"/>
        <end position="58"/>
    </location>
</feature>
<feature type="transmembrane region" description="Helical" evidence="1">
    <location>
        <begin position="111"/>
        <end position="129"/>
    </location>
</feature>
<keyword evidence="1" id="KW-0812">Transmembrane</keyword>
<name>A0A023BPT8_9FLAO</name>
<feature type="transmembrane region" description="Helical" evidence="1">
    <location>
        <begin position="88"/>
        <end position="105"/>
    </location>
</feature>
<feature type="transmembrane region" description="Helical" evidence="1">
    <location>
        <begin position="64"/>
        <end position="81"/>
    </location>
</feature>
<evidence type="ECO:0000256" key="1">
    <source>
        <dbReference type="SAM" id="Phobius"/>
    </source>
</evidence>
<comment type="caution">
    <text evidence="2">The sequence shown here is derived from an EMBL/GenBank/DDBJ whole genome shotgun (WGS) entry which is preliminary data.</text>
</comment>
<sequence length="267" mass="31190">MILNNKVLTVENRNTIFLKLITVYESCNLIENFLRTINITYLLTYFAFLIVICIAVFFDKWMLVYVKPIVPISLIILYQRFVKKTSLLFPLSMLVIAATDVFVYLDFARYFSIIAILIALFYTLCLFLLKNFISIQEIKLNRLISPQVIVSVFLIGYLIFSITKLVLPKIINSIGSVILIVVSLLLFVTVCFFIYVANRYEKSIYLFIASCCTLFVDAFLAINELYYYSRLFTIMINIVEIAGLYFFTIFFVETKLVKKKRLEDKYL</sequence>
<proteinExistence type="predicted"/>
<feature type="transmembrane region" description="Helical" evidence="1">
    <location>
        <begin position="204"/>
        <end position="222"/>
    </location>
</feature>
<dbReference type="Proteomes" id="UP000023541">
    <property type="component" value="Unassembled WGS sequence"/>
</dbReference>
<feature type="transmembrane region" description="Helical" evidence="1">
    <location>
        <begin position="149"/>
        <end position="167"/>
    </location>
</feature>
<keyword evidence="1" id="KW-1133">Transmembrane helix</keyword>
<gene>
    <name evidence="2" type="ORF">ATO12_24270</name>
</gene>
<keyword evidence="3" id="KW-1185">Reference proteome</keyword>
<evidence type="ECO:0008006" key="4">
    <source>
        <dbReference type="Google" id="ProtNLM"/>
    </source>
</evidence>
<dbReference type="AlphaFoldDB" id="A0A023BPT8"/>
<protein>
    <recommendedName>
        <fullName evidence="4">YhhN-like protein</fullName>
    </recommendedName>
</protein>
<accession>A0A023BPT8</accession>
<feature type="transmembrane region" description="Helical" evidence="1">
    <location>
        <begin position="173"/>
        <end position="197"/>
    </location>
</feature>